<protein>
    <recommendedName>
        <fullName evidence="4">DUF1579 domain-containing protein</fullName>
    </recommendedName>
</protein>
<keyword evidence="1" id="KW-0732">Signal</keyword>
<evidence type="ECO:0000313" key="2">
    <source>
        <dbReference type="EMBL" id="MFD2096522.1"/>
    </source>
</evidence>
<dbReference type="RefSeq" id="WP_345339093.1">
    <property type="nucleotide sequence ID" value="NZ_BAABLI010000008.1"/>
</dbReference>
<comment type="caution">
    <text evidence="2">The sequence shown here is derived from an EMBL/GenBank/DDBJ whole genome shotgun (WGS) entry which is preliminary data.</text>
</comment>
<evidence type="ECO:0000256" key="1">
    <source>
        <dbReference type="SAM" id="SignalP"/>
    </source>
</evidence>
<organism evidence="2 3">
    <name type="scientific">Corallincola platygyrae</name>
    <dbReference type="NCBI Taxonomy" id="1193278"/>
    <lineage>
        <taxon>Bacteria</taxon>
        <taxon>Pseudomonadati</taxon>
        <taxon>Pseudomonadota</taxon>
        <taxon>Gammaproteobacteria</taxon>
        <taxon>Alteromonadales</taxon>
        <taxon>Psychromonadaceae</taxon>
        <taxon>Corallincola</taxon>
    </lineage>
</organism>
<proteinExistence type="predicted"/>
<accession>A0ABW4XMQ1</accession>
<evidence type="ECO:0000313" key="3">
    <source>
        <dbReference type="Proteomes" id="UP001597380"/>
    </source>
</evidence>
<name>A0ABW4XMQ1_9GAMM</name>
<dbReference type="Proteomes" id="UP001597380">
    <property type="component" value="Unassembled WGS sequence"/>
</dbReference>
<feature type="signal peptide" evidence="1">
    <location>
        <begin position="1"/>
        <end position="18"/>
    </location>
</feature>
<dbReference type="EMBL" id="JBHUHT010000012">
    <property type="protein sequence ID" value="MFD2096522.1"/>
    <property type="molecule type" value="Genomic_DNA"/>
</dbReference>
<gene>
    <name evidence="2" type="ORF">ACFSJ3_11040</name>
</gene>
<reference evidence="3" key="1">
    <citation type="journal article" date="2019" name="Int. J. Syst. Evol. Microbiol.">
        <title>The Global Catalogue of Microorganisms (GCM) 10K type strain sequencing project: providing services to taxonomists for standard genome sequencing and annotation.</title>
        <authorList>
            <consortium name="The Broad Institute Genomics Platform"/>
            <consortium name="The Broad Institute Genome Sequencing Center for Infectious Disease"/>
            <person name="Wu L."/>
            <person name="Ma J."/>
        </authorList>
    </citation>
    <scope>NUCLEOTIDE SEQUENCE [LARGE SCALE GENOMIC DNA]</scope>
    <source>
        <strain evidence="3">CGMCC 1.10992</strain>
    </source>
</reference>
<evidence type="ECO:0008006" key="4">
    <source>
        <dbReference type="Google" id="ProtNLM"/>
    </source>
</evidence>
<feature type="chain" id="PRO_5045064688" description="DUF1579 domain-containing protein" evidence="1">
    <location>
        <begin position="19"/>
        <end position="163"/>
    </location>
</feature>
<keyword evidence="3" id="KW-1185">Reference proteome</keyword>
<sequence>MRFFIFALTLLFSSVAWSQTQLHQLSPAIGHWITPDGSARQHFYWGVGERIVHGYMEIKVGDSWEKVAEGSYHWDPVAKTIRATFVGIKMGIALFYGKGGEEGGNLVFYNRTQSEKGEWMDSVETWTFGNPDSFEYVIERVEAGTRKPWYRGQWLRDKSKTNE</sequence>